<dbReference type="AlphaFoldDB" id="D8PZR3"/>
<proteinExistence type="predicted"/>
<protein>
    <submittedName>
        <fullName evidence="2">Pri3a-like protein</fullName>
    </submittedName>
</protein>
<accession>D8PZR3</accession>
<dbReference type="RefSeq" id="XP_003033809.1">
    <property type="nucleotide sequence ID" value="XM_003033763.1"/>
</dbReference>
<keyword evidence="1" id="KW-0732">Signal</keyword>
<dbReference type="GeneID" id="9586371"/>
<feature type="chain" id="PRO_5003120413" evidence="1">
    <location>
        <begin position="20"/>
        <end position="97"/>
    </location>
</feature>
<feature type="signal peptide" evidence="1">
    <location>
        <begin position="1"/>
        <end position="19"/>
    </location>
</feature>
<evidence type="ECO:0000256" key="1">
    <source>
        <dbReference type="SAM" id="SignalP"/>
    </source>
</evidence>
<dbReference type="Proteomes" id="UP000007431">
    <property type="component" value="Unassembled WGS sequence"/>
</dbReference>
<dbReference type="HOGENOM" id="CLU_2360944_0_0_1"/>
<evidence type="ECO:0000313" key="2">
    <source>
        <dbReference type="EMBL" id="EFI98906.1"/>
    </source>
</evidence>
<gene>
    <name evidence="2" type="primary">PRI3</name>
    <name evidence="2" type="ORF">SCHCODRAFT_10757</name>
</gene>
<name>D8PZR3_SCHCM</name>
<dbReference type="EMBL" id="GL377304">
    <property type="protein sequence ID" value="EFI98906.1"/>
    <property type="molecule type" value="Genomic_DNA"/>
</dbReference>
<dbReference type="KEGG" id="scm:SCHCO_02664290"/>
<dbReference type="VEuPathDB" id="FungiDB:SCHCODRAFT_02664290"/>
<evidence type="ECO:0000313" key="3">
    <source>
        <dbReference type="Proteomes" id="UP000007431"/>
    </source>
</evidence>
<keyword evidence="3" id="KW-1185">Reference proteome</keyword>
<sequence>MRLPVILLFVALVGTSAVAESLELRDAEEQDDLVRCEFRPKRFQSYNACNQHDRAHCRLGGGNCNYNSLTKRCSNNSLMRGRNAPIACLRCSCYKRK</sequence>
<dbReference type="InParanoid" id="D8PZR3"/>
<organism evidence="3">
    <name type="scientific">Schizophyllum commune (strain H4-8 / FGSC 9210)</name>
    <name type="common">Split gill fungus</name>
    <dbReference type="NCBI Taxonomy" id="578458"/>
    <lineage>
        <taxon>Eukaryota</taxon>
        <taxon>Fungi</taxon>
        <taxon>Dikarya</taxon>
        <taxon>Basidiomycota</taxon>
        <taxon>Agaricomycotina</taxon>
        <taxon>Agaricomycetes</taxon>
        <taxon>Agaricomycetidae</taxon>
        <taxon>Agaricales</taxon>
        <taxon>Schizophyllaceae</taxon>
        <taxon>Schizophyllum</taxon>
    </lineage>
</organism>
<reference evidence="2 3" key="1">
    <citation type="journal article" date="2010" name="Nat. Biotechnol.">
        <title>Genome sequence of the model mushroom Schizophyllum commune.</title>
        <authorList>
            <person name="Ohm R.A."/>
            <person name="de Jong J.F."/>
            <person name="Lugones L.G."/>
            <person name="Aerts A."/>
            <person name="Kothe E."/>
            <person name="Stajich J.E."/>
            <person name="de Vries R.P."/>
            <person name="Record E."/>
            <person name="Levasseur A."/>
            <person name="Baker S.E."/>
            <person name="Bartholomew K.A."/>
            <person name="Coutinho P.M."/>
            <person name="Erdmann S."/>
            <person name="Fowler T.J."/>
            <person name="Gathman A.C."/>
            <person name="Lombard V."/>
            <person name="Henrissat B."/>
            <person name="Knabe N."/>
            <person name="Kuees U."/>
            <person name="Lilly W.W."/>
            <person name="Lindquist E."/>
            <person name="Lucas S."/>
            <person name="Magnuson J.K."/>
            <person name="Piumi F."/>
            <person name="Raudaskoski M."/>
            <person name="Salamov A."/>
            <person name="Schmutz J."/>
            <person name="Schwarze F.W.M.R."/>
            <person name="vanKuyk P.A."/>
            <person name="Horton J.S."/>
            <person name="Grigoriev I.V."/>
            <person name="Woesten H.A.B."/>
        </authorList>
    </citation>
    <scope>NUCLEOTIDE SEQUENCE [LARGE SCALE GENOMIC DNA]</scope>
    <source>
        <strain evidence="3">H4-8 / FGSC 9210</strain>
    </source>
</reference>
<dbReference type="OrthoDB" id="3009053at2759"/>